<sequence length="360" mass="38582">MWWYLLYFAVAANAVAFTSPTATIASNKQNAPFKIPETTKVPPVDGGRARKLVRRATTTEAPASVCGYFAGSKRQISSPESKLYKSRLACYNSNACVFHSSNANFPPMMGCCPTVSTTTHCTFISTCYGSSQLAETSSLRAYSNDPFVMLCTGDQDPHCHTRTWPGLSIADYKCTHSASSGAETMFTIGSLTDVTIDADQITETMTISWVDDSVLLAIRGPSATGITGTETTGPQTTATESGTAQPQPGDDNSDSDEDSDSKTSTGTIVGGVIGGVGGVLVVVIIVLFVWRSKRKRAAETTETVADKADPEPPSPFDGGGGDTEPMIHEMHDIDARQRQELMPERTYVELPAPEVRHQLE</sequence>
<dbReference type="RefSeq" id="XP_002628324.1">
    <property type="nucleotide sequence ID" value="XM_002628278.2"/>
</dbReference>
<keyword evidence="2" id="KW-1133">Transmembrane helix</keyword>
<keyword evidence="2" id="KW-0472">Membrane</keyword>
<dbReference type="GeneID" id="8507375"/>
<name>A0A179UBP8_BLAGS</name>
<feature type="region of interest" description="Disordered" evidence="1">
    <location>
        <begin position="298"/>
        <end position="326"/>
    </location>
</feature>
<keyword evidence="5" id="KW-1185">Reference proteome</keyword>
<feature type="region of interest" description="Disordered" evidence="1">
    <location>
        <begin position="341"/>
        <end position="360"/>
    </location>
</feature>
<dbReference type="VEuPathDB" id="FungiDB:BDBG_01232"/>
<evidence type="ECO:0000256" key="3">
    <source>
        <dbReference type="SAM" id="SignalP"/>
    </source>
</evidence>
<feature type="compositionally biased region" description="Low complexity" evidence="1">
    <location>
        <begin position="223"/>
        <end position="243"/>
    </location>
</feature>
<evidence type="ECO:0000256" key="1">
    <source>
        <dbReference type="SAM" id="MobiDB-lite"/>
    </source>
</evidence>
<accession>A0A179UBP8</accession>
<dbReference type="EMBL" id="GG657449">
    <property type="protein sequence ID" value="OAT04728.1"/>
    <property type="molecule type" value="Genomic_DNA"/>
</dbReference>
<gene>
    <name evidence="4" type="ORF">BDBG_01232</name>
</gene>
<dbReference type="AlphaFoldDB" id="A0A179UBP8"/>
<evidence type="ECO:0000313" key="4">
    <source>
        <dbReference type="EMBL" id="OAT04728.1"/>
    </source>
</evidence>
<evidence type="ECO:0000256" key="2">
    <source>
        <dbReference type="SAM" id="Phobius"/>
    </source>
</evidence>
<keyword evidence="3" id="KW-0732">Signal</keyword>
<dbReference type="STRING" id="559298.A0A179UBP8"/>
<organism evidence="4 5">
    <name type="scientific">Blastomyces gilchristii (strain SLH14081)</name>
    <name type="common">Blastomyces dermatitidis</name>
    <dbReference type="NCBI Taxonomy" id="559298"/>
    <lineage>
        <taxon>Eukaryota</taxon>
        <taxon>Fungi</taxon>
        <taxon>Dikarya</taxon>
        <taxon>Ascomycota</taxon>
        <taxon>Pezizomycotina</taxon>
        <taxon>Eurotiomycetes</taxon>
        <taxon>Eurotiomycetidae</taxon>
        <taxon>Onygenales</taxon>
        <taxon>Ajellomycetaceae</taxon>
        <taxon>Blastomyces</taxon>
    </lineage>
</organism>
<reference evidence="5" key="1">
    <citation type="journal article" date="2015" name="PLoS Genet.">
        <title>The dynamic genome and transcriptome of the human fungal pathogen Blastomyces and close relative Emmonsia.</title>
        <authorList>
            <person name="Munoz J.F."/>
            <person name="Gauthier G.M."/>
            <person name="Desjardins C.A."/>
            <person name="Gallo J.E."/>
            <person name="Holder J."/>
            <person name="Sullivan T.D."/>
            <person name="Marty A.J."/>
            <person name="Carmen J.C."/>
            <person name="Chen Z."/>
            <person name="Ding L."/>
            <person name="Gujja S."/>
            <person name="Magrini V."/>
            <person name="Misas E."/>
            <person name="Mitreva M."/>
            <person name="Priest M."/>
            <person name="Saif S."/>
            <person name="Whiston E.A."/>
            <person name="Young S."/>
            <person name="Zeng Q."/>
            <person name="Goldman W.E."/>
            <person name="Mardis E.R."/>
            <person name="Taylor J.W."/>
            <person name="McEwen J.G."/>
            <person name="Clay O.K."/>
            <person name="Klein B.S."/>
            <person name="Cuomo C.A."/>
        </authorList>
    </citation>
    <scope>NUCLEOTIDE SEQUENCE [LARGE SCALE GENOMIC DNA]</scope>
    <source>
        <strain evidence="5">SLH14081</strain>
    </source>
</reference>
<dbReference type="PANTHER" id="PTHR16861:SF4">
    <property type="entry name" value="SH3 DOMAIN PROTEIN (AFU_ORTHOLOGUE AFUA_1G13610)"/>
    <property type="match status" value="1"/>
</dbReference>
<protein>
    <submittedName>
        <fullName evidence="4">Uncharacterized protein</fullName>
    </submittedName>
</protein>
<dbReference type="Proteomes" id="UP000002038">
    <property type="component" value="Unassembled WGS sequence"/>
</dbReference>
<feature type="signal peptide" evidence="3">
    <location>
        <begin position="1"/>
        <end position="16"/>
    </location>
</feature>
<dbReference type="KEGG" id="bgh:BDBG_01232"/>
<evidence type="ECO:0000313" key="5">
    <source>
        <dbReference type="Proteomes" id="UP000002038"/>
    </source>
</evidence>
<dbReference type="PANTHER" id="PTHR16861">
    <property type="entry name" value="GLYCOPROTEIN 38"/>
    <property type="match status" value="1"/>
</dbReference>
<keyword evidence="2" id="KW-0812">Transmembrane</keyword>
<feature type="transmembrane region" description="Helical" evidence="2">
    <location>
        <begin position="268"/>
        <end position="290"/>
    </location>
</feature>
<proteinExistence type="predicted"/>
<dbReference type="OrthoDB" id="5347452at2759"/>
<feature type="region of interest" description="Disordered" evidence="1">
    <location>
        <begin position="223"/>
        <end position="268"/>
    </location>
</feature>
<feature type="chain" id="PRO_5008107288" evidence="3">
    <location>
        <begin position="17"/>
        <end position="360"/>
    </location>
</feature>